<dbReference type="STRING" id="1494590.ATN84_08185"/>
<evidence type="ECO:0000256" key="7">
    <source>
        <dbReference type="ARBA" id="ARBA00022676"/>
    </source>
</evidence>
<dbReference type="PANTHER" id="PTHR30372:SF4">
    <property type="entry name" value="LIPID-A-DISACCHARIDE SYNTHASE, MITOCHONDRIAL-RELATED"/>
    <property type="match status" value="1"/>
</dbReference>
<keyword evidence="8" id="KW-0808">Transferase</keyword>
<organism evidence="12 13">
    <name type="scientific">Paramesorhizobium deserti</name>
    <dbReference type="NCBI Taxonomy" id="1494590"/>
    <lineage>
        <taxon>Bacteria</taxon>
        <taxon>Pseudomonadati</taxon>
        <taxon>Pseudomonadota</taxon>
        <taxon>Alphaproteobacteria</taxon>
        <taxon>Hyphomicrobiales</taxon>
        <taxon>Phyllobacteriaceae</taxon>
        <taxon>Paramesorhizobium</taxon>
    </lineage>
</organism>
<dbReference type="SUPFAM" id="SSF53756">
    <property type="entry name" value="UDP-Glycosyltransferase/glycogen phosphorylase"/>
    <property type="match status" value="1"/>
</dbReference>
<dbReference type="GO" id="GO:0016020">
    <property type="term" value="C:membrane"/>
    <property type="evidence" value="ECO:0007669"/>
    <property type="project" value="GOC"/>
</dbReference>
<dbReference type="GO" id="GO:0008915">
    <property type="term" value="F:lipid-A-disaccharide synthase activity"/>
    <property type="evidence" value="ECO:0007669"/>
    <property type="project" value="UniProtKB-UniRule"/>
</dbReference>
<accession>A0A135HVZ3</accession>
<evidence type="ECO:0000256" key="8">
    <source>
        <dbReference type="ARBA" id="ARBA00022679"/>
    </source>
</evidence>
<dbReference type="GO" id="GO:0005543">
    <property type="term" value="F:phospholipid binding"/>
    <property type="evidence" value="ECO:0007669"/>
    <property type="project" value="TreeGrafter"/>
</dbReference>
<dbReference type="EC" id="2.4.1.182" evidence="3 11"/>
<sequence length="394" mass="43298">MARKMPLKIAIIAGEESGDLLGADLIDALRGQTDRLVNLVGVGGTHLQERGLKSLFDPGEIALMGLSAVLQNLPRLVLRISQAAKAVVAAKPDCLIIIDSPDFTHRVARKVRAADPTIPIVKYIAPTVWAWRPQRAKAMRAYVDHILTILPFEVDVLKRLSGPPATYAGHRLASYKPILDVRAARMERETSRMDDKERTLLVLPGSRRSEIKTLMEPFGKAVAELSGRIETLHVVLPTLAAIEPMVRALSAEWLVKPLIVTSEEDKWKAFGQADAALAASGTVSLELALTHVPTVLAYKVDWFAKQFLMPRITTWSAALPNIIADEAIIPEHFNEFVRPGLLARQLDRLMRPGPAREAQISGFRHIADLMTTDRPAGEIAAKTVLDLVDTAKSR</sequence>
<evidence type="ECO:0000313" key="12">
    <source>
        <dbReference type="EMBL" id="KXF77362.1"/>
    </source>
</evidence>
<evidence type="ECO:0000256" key="2">
    <source>
        <dbReference type="ARBA" id="ARBA00007868"/>
    </source>
</evidence>
<evidence type="ECO:0000256" key="10">
    <source>
        <dbReference type="ARBA" id="ARBA00048975"/>
    </source>
</evidence>
<dbReference type="GO" id="GO:0009245">
    <property type="term" value="P:lipid A biosynthetic process"/>
    <property type="evidence" value="ECO:0007669"/>
    <property type="project" value="UniProtKB-UniRule"/>
</dbReference>
<evidence type="ECO:0000313" key="13">
    <source>
        <dbReference type="Proteomes" id="UP000070107"/>
    </source>
</evidence>
<keyword evidence="5" id="KW-0444">Lipid biosynthesis</keyword>
<keyword evidence="13" id="KW-1185">Reference proteome</keyword>
<dbReference type="AlphaFoldDB" id="A0A135HVZ3"/>
<dbReference type="PANTHER" id="PTHR30372">
    <property type="entry name" value="LIPID-A-DISACCHARIDE SYNTHASE"/>
    <property type="match status" value="1"/>
</dbReference>
<name>A0A135HVZ3_9HYPH</name>
<reference evidence="12 13" key="1">
    <citation type="submission" date="2015-11" db="EMBL/GenBank/DDBJ databases">
        <title>Draft genome sequence of Paramesorhizobium deserti A-3-E, a strain highly resistant to diverse beta-lactam antibiotics.</title>
        <authorList>
            <person name="Lv R."/>
            <person name="Yang X."/>
            <person name="Fang N."/>
            <person name="Guo J."/>
            <person name="Luo X."/>
            <person name="Peng F."/>
            <person name="Yang R."/>
            <person name="Cui Y."/>
            <person name="Fang C."/>
            <person name="Song Y."/>
        </authorList>
    </citation>
    <scope>NUCLEOTIDE SEQUENCE [LARGE SCALE GENOMIC DNA]</scope>
    <source>
        <strain evidence="12 13">A-3-E</strain>
    </source>
</reference>
<evidence type="ECO:0000256" key="9">
    <source>
        <dbReference type="ARBA" id="ARBA00023098"/>
    </source>
</evidence>
<evidence type="ECO:0000256" key="4">
    <source>
        <dbReference type="ARBA" id="ARBA00020902"/>
    </source>
</evidence>
<evidence type="ECO:0000256" key="1">
    <source>
        <dbReference type="ARBA" id="ARBA00002056"/>
    </source>
</evidence>
<dbReference type="NCBIfam" id="TIGR00215">
    <property type="entry name" value="lpxB"/>
    <property type="match status" value="1"/>
</dbReference>
<dbReference type="EMBL" id="LNTU01000012">
    <property type="protein sequence ID" value="KXF77362.1"/>
    <property type="molecule type" value="Genomic_DNA"/>
</dbReference>
<evidence type="ECO:0000256" key="5">
    <source>
        <dbReference type="ARBA" id="ARBA00022516"/>
    </source>
</evidence>
<evidence type="ECO:0000256" key="11">
    <source>
        <dbReference type="NCBIfam" id="TIGR00215"/>
    </source>
</evidence>
<dbReference type="OrthoDB" id="9801642at2"/>
<protein>
    <recommendedName>
        <fullName evidence="4 11">Lipid-A-disaccharide synthase</fullName>
        <ecNumber evidence="3 11">2.4.1.182</ecNumber>
    </recommendedName>
</protein>
<dbReference type="RefSeq" id="WP_068881548.1">
    <property type="nucleotide sequence ID" value="NZ_LNTU01000012.1"/>
</dbReference>
<dbReference type="Proteomes" id="UP000070107">
    <property type="component" value="Unassembled WGS sequence"/>
</dbReference>
<dbReference type="InterPro" id="IPR003835">
    <property type="entry name" value="Glyco_trans_19"/>
</dbReference>
<proteinExistence type="inferred from homology"/>
<keyword evidence="9" id="KW-0443">Lipid metabolism</keyword>
<comment type="catalytic activity">
    <reaction evidence="10">
        <text>a lipid X + a UDP-2-N,3-O-bis[(3R)-3-hydroxyacyl]-alpha-D-glucosamine = a lipid A disaccharide + UDP + H(+)</text>
        <dbReference type="Rhea" id="RHEA:67828"/>
        <dbReference type="ChEBI" id="CHEBI:15378"/>
        <dbReference type="ChEBI" id="CHEBI:58223"/>
        <dbReference type="ChEBI" id="CHEBI:137748"/>
        <dbReference type="ChEBI" id="CHEBI:176338"/>
        <dbReference type="ChEBI" id="CHEBI:176343"/>
        <dbReference type="EC" id="2.4.1.182"/>
    </reaction>
</comment>
<dbReference type="Pfam" id="PF02684">
    <property type="entry name" value="LpxB"/>
    <property type="match status" value="1"/>
</dbReference>
<evidence type="ECO:0000256" key="3">
    <source>
        <dbReference type="ARBA" id="ARBA00012687"/>
    </source>
</evidence>
<keyword evidence="7" id="KW-0328">Glycosyltransferase</keyword>
<comment type="similarity">
    <text evidence="2">Belongs to the LpxB family.</text>
</comment>
<evidence type="ECO:0000256" key="6">
    <source>
        <dbReference type="ARBA" id="ARBA00022556"/>
    </source>
</evidence>
<keyword evidence="6" id="KW-0441">Lipid A biosynthesis</keyword>
<comment type="function">
    <text evidence="1">Condensation of UDP-2,3-diacylglucosamine and 2,3-diacylglucosamine-1-phosphate to form lipid A disaccharide, a precursor of lipid A, a phosphorylated glycolipid that anchors the lipopolysaccharide to the outer membrane of the cell.</text>
</comment>
<comment type="caution">
    <text evidence="12">The sequence shown here is derived from an EMBL/GenBank/DDBJ whole genome shotgun (WGS) entry which is preliminary data.</text>
</comment>
<gene>
    <name evidence="12" type="ORF">ATN84_08185</name>
</gene>